<accession>A0ABW2NF48</accession>
<protein>
    <submittedName>
        <fullName evidence="2">DUF6877 family protein</fullName>
    </submittedName>
</protein>
<name>A0ABW2NF48_9BACL</name>
<reference evidence="3" key="1">
    <citation type="journal article" date="2019" name="Int. J. Syst. Evol. Microbiol.">
        <title>The Global Catalogue of Microorganisms (GCM) 10K type strain sequencing project: providing services to taxonomists for standard genome sequencing and annotation.</title>
        <authorList>
            <consortium name="The Broad Institute Genomics Platform"/>
            <consortium name="The Broad Institute Genome Sequencing Center for Infectious Disease"/>
            <person name="Wu L."/>
            <person name="Ma J."/>
        </authorList>
    </citation>
    <scope>NUCLEOTIDE SEQUENCE [LARGE SCALE GENOMIC DNA]</scope>
    <source>
        <strain evidence="3">JCM 4738</strain>
    </source>
</reference>
<dbReference type="Pfam" id="PF21793">
    <property type="entry name" value="DUF6877"/>
    <property type="match status" value="1"/>
</dbReference>
<dbReference type="EMBL" id="JBHTCT010000011">
    <property type="protein sequence ID" value="MFC7364520.1"/>
    <property type="molecule type" value="Genomic_DNA"/>
</dbReference>
<gene>
    <name evidence="2" type="ORF">ACFQQH_05190</name>
</gene>
<dbReference type="RefSeq" id="WP_370513703.1">
    <property type="nucleotide sequence ID" value="NZ_JBHTCT010000011.1"/>
</dbReference>
<feature type="domain" description="DUF6877" evidence="1">
    <location>
        <begin position="8"/>
        <end position="41"/>
    </location>
</feature>
<proteinExistence type="predicted"/>
<keyword evidence="3" id="KW-1185">Reference proteome</keyword>
<dbReference type="Proteomes" id="UP001596483">
    <property type="component" value="Unassembled WGS sequence"/>
</dbReference>
<evidence type="ECO:0000313" key="3">
    <source>
        <dbReference type="Proteomes" id="UP001596483"/>
    </source>
</evidence>
<sequence length="63" mass="7052">MVGRTVKQAIIQDALDRITDWVLSGGRLTDPYVQRQYAFVQEVLGREDLCGASVRKESGSVRL</sequence>
<organism evidence="2 3">
    <name type="scientific">Bhargavaea changchunensis</name>
    <dbReference type="NCBI Taxonomy" id="2134037"/>
    <lineage>
        <taxon>Bacteria</taxon>
        <taxon>Bacillati</taxon>
        <taxon>Bacillota</taxon>
        <taxon>Bacilli</taxon>
        <taxon>Bacillales</taxon>
        <taxon>Caryophanaceae</taxon>
        <taxon>Bhargavaea</taxon>
    </lineage>
</organism>
<comment type="caution">
    <text evidence="2">The sequence shown here is derived from an EMBL/GenBank/DDBJ whole genome shotgun (WGS) entry which is preliminary data.</text>
</comment>
<evidence type="ECO:0000313" key="2">
    <source>
        <dbReference type="EMBL" id="MFC7364520.1"/>
    </source>
</evidence>
<evidence type="ECO:0000259" key="1">
    <source>
        <dbReference type="Pfam" id="PF21793"/>
    </source>
</evidence>
<dbReference type="InterPro" id="IPR049242">
    <property type="entry name" value="DUF6877"/>
</dbReference>